<dbReference type="EMBL" id="JAWDJX010000003">
    <property type="protein sequence ID" value="KAK3057657.1"/>
    <property type="molecule type" value="Genomic_DNA"/>
</dbReference>
<name>A0AAJ0GHG9_9PEZI</name>
<evidence type="ECO:0008006" key="7">
    <source>
        <dbReference type="Google" id="ProtNLM"/>
    </source>
</evidence>
<evidence type="ECO:0000256" key="4">
    <source>
        <dbReference type="SAM" id="MobiDB-lite"/>
    </source>
</evidence>
<feature type="compositionally biased region" description="Low complexity" evidence="4">
    <location>
        <begin position="80"/>
        <end position="92"/>
    </location>
</feature>
<comment type="similarity">
    <text evidence="2">Belongs to the NRDE2 family.</text>
</comment>
<dbReference type="GO" id="GO:0031048">
    <property type="term" value="P:regulatory ncRNA-mediated heterochromatin formation"/>
    <property type="evidence" value="ECO:0007669"/>
    <property type="project" value="TreeGrafter"/>
</dbReference>
<dbReference type="PANTHER" id="PTHR13471:SF0">
    <property type="entry name" value="NUCLEAR EXOSOME REGULATOR NRDE2"/>
    <property type="match status" value="1"/>
</dbReference>
<feature type="region of interest" description="Disordered" evidence="4">
    <location>
        <begin position="502"/>
        <end position="524"/>
    </location>
</feature>
<keyword evidence="3" id="KW-0539">Nucleus</keyword>
<gene>
    <name evidence="5" type="ORF">LTR09_001841</name>
</gene>
<dbReference type="AlphaFoldDB" id="A0AAJ0GHG9"/>
<organism evidence="5 6">
    <name type="scientific">Extremus antarcticus</name>
    <dbReference type="NCBI Taxonomy" id="702011"/>
    <lineage>
        <taxon>Eukaryota</taxon>
        <taxon>Fungi</taxon>
        <taxon>Dikarya</taxon>
        <taxon>Ascomycota</taxon>
        <taxon>Pezizomycotina</taxon>
        <taxon>Dothideomycetes</taxon>
        <taxon>Dothideomycetidae</taxon>
        <taxon>Mycosphaerellales</taxon>
        <taxon>Extremaceae</taxon>
        <taxon>Extremus</taxon>
    </lineage>
</organism>
<keyword evidence="6" id="KW-1185">Reference proteome</keyword>
<feature type="compositionally biased region" description="Basic and acidic residues" evidence="4">
    <location>
        <begin position="235"/>
        <end position="251"/>
    </location>
</feature>
<evidence type="ECO:0000256" key="3">
    <source>
        <dbReference type="ARBA" id="ARBA00023242"/>
    </source>
</evidence>
<dbReference type="InterPro" id="IPR013633">
    <property type="entry name" value="NRDE-2"/>
</dbReference>
<comment type="subcellular location">
    <subcellularLocation>
        <location evidence="1">Nucleus</location>
    </subcellularLocation>
</comment>
<evidence type="ECO:0000256" key="1">
    <source>
        <dbReference type="ARBA" id="ARBA00004123"/>
    </source>
</evidence>
<protein>
    <recommendedName>
        <fullName evidence="7">DUF1740-domain-containing protein</fullName>
    </recommendedName>
</protein>
<feature type="region of interest" description="Disordered" evidence="4">
    <location>
        <begin position="1"/>
        <end position="94"/>
    </location>
</feature>
<dbReference type="SUPFAM" id="SSF48452">
    <property type="entry name" value="TPR-like"/>
    <property type="match status" value="1"/>
</dbReference>
<dbReference type="InterPro" id="IPR011990">
    <property type="entry name" value="TPR-like_helical_dom_sf"/>
</dbReference>
<dbReference type="Gene3D" id="1.25.40.10">
    <property type="entry name" value="Tetratricopeptide repeat domain"/>
    <property type="match status" value="2"/>
</dbReference>
<accession>A0AAJ0GHG9</accession>
<dbReference type="PANTHER" id="PTHR13471">
    <property type="entry name" value="TETRATRICOPEPTIDE-LIKE HELICAL"/>
    <property type="match status" value="1"/>
</dbReference>
<dbReference type="Proteomes" id="UP001271007">
    <property type="component" value="Unassembled WGS sequence"/>
</dbReference>
<sequence>MSQASKPPVPRFGSFKPKPVAKQPDHTPKPPPEDDEVKDSYLHHSKDRDCKRRRDESRHDRHHRPRERTRDRNGDFVRYSSSSKAPPASLALPKDEFEESNLFIVDRCGDQRNVIYGSLHRYSVPAYHRVGSGRVVGTPSGLKIDRDESTEKTVVLSLRDGRNEKRPSRPLTDQRNSTKHSGRALRLVVPKQLPVPDGDRNRDFIRLAGDSKGSKRKRNDDDDDVPDGATGVDYRSIEGKAKAPAQPEDRDLEFALDSDIEDEEDPAMVVARNKNTELLRTTKEDPKDLRAWLELIHHQVRLVSPTLHRTALSNAESRSLADIRISIYERALKHVAAGTRGYDDLWLGILKEGLFIWETAKLASKWNDALKVCPSSIALWKKYLEFLQTNPNSFSFSKCKEAYIRSLGILDSAQPGSGTGATASGKVDIFLRLTCFMRDAGYDELSYALWQIVLEYYFFHPPDLTVDRKAELEALEEWWEADVPRVGEENGMGWDHFYARGGSDSHRRRTKDLPTHPDAAEASSRAALQREASLNDALHLPAAAAEDEVEDPYRFVMFSDVQAIIEHMLGDLPKRLLVDAFLGSMGLPPLAASVLPEPESPGSEGDHFIRTRLTTRGDGVFEASSPPTLKCPLLWKQSWTSFDLAYTHHWPTLGEDVVRFVDTALAAIVSRAPEDDTLAEYYLTFVLRHYPTDAAKTARRLLKGRPTSLVLYNAYALVEAKLGNLEKAIGVWKTALAADFGSGGSGPAAHVLLWQTWLMVLLHEGKLNEALGLLVSMANGASTVTASKAEDVPAAQCLKVAGHLADAIVAMLSKREYQHAARYVDCLAWFTYLTTGTSIDAALPVFTKYINILSLRPTPANVSQELLHQAKARIIAHHNDSKRPYKPATIRSELSASLAAFPENSMILSVSDMVRGNTIVDDRLRDAAQSARDTGDQKIGLISCCHKIDEELRRFNIGAATSSSVRAVFSSELLGTGSAAKHSIVLWSAWLGFEVDQLKDNRIDSVSTRKQSSKTTPFEHPMKVFYDGMRYMPWSKGWVAQGLSSLYNAGALDDEAVRRVLEVTEERELRVRHQVLSSVT</sequence>
<evidence type="ECO:0000256" key="2">
    <source>
        <dbReference type="ARBA" id="ARBA00009265"/>
    </source>
</evidence>
<evidence type="ECO:0000313" key="6">
    <source>
        <dbReference type="Proteomes" id="UP001271007"/>
    </source>
</evidence>
<proteinExistence type="inferred from homology"/>
<reference evidence="5" key="1">
    <citation type="submission" date="2023-04" db="EMBL/GenBank/DDBJ databases">
        <title>Black Yeasts Isolated from many extreme environments.</title>
        <authorList>
            <person name="Coleine C."/>
            <person name="Stajich J.E."/>
            <person name="Selbmann L."/>
        </authorList>
    </citation>
    <scope>NUCLEOTIDE SEQUENCE</scope>
    <source>
        <strain evidence="5">CCFEE 5312</strain>
    </source>
</reference>
<evidence type="ECO:0000313" key="5">
    <source>
        <dbReference type="EMBL" id="KAK3057657.1"/>
    </source>
</evidence>
<dbReference type="GO" id="GO:0071013">
    <property type="term" value="C:catalytic step 2 spliceosome"/>
    <property type="evidence" value="ECO:0007669"/>
    <property type="project" value="TreeGrafter"/>
</dbReference>
<feature type="region of interest" description="Disordered" evidence="4">
    <location>
        <begin position="134"/>
        <end position="251"/>
    </location>
</feature>
<dbReference type="Pfam" id="PF08424">
    <property type="entry name" value="NRDE-2"/>
    <property type="match status" value="1"/>
</dbReference>
<feature type="compositionally biased region" description="Basic and acidic residues" evidence="4">
    <location>
        <begin position="23"/>
        <end position="59"/>
    </location>
</feature>
<dbReference type="GO" id="GO:1902369">
    <property type="term" value="P:negative regulation of RNA catabolic process"/>
    <property type="evidence" value="ECO:0007669"/>
    <property type="project" value="TreeGrafter"/>
</dbReference>
<comment type="caution">
    <text evidence="5">The sequence shown here is derived from an EMBL/GenBank/DDBJ whole genome shotgun (WGS) entry which is preliminary data.</text>
</comment>